<dbReference type="Pfam" id="PF04103">
    <property type="entry name" value="CD20"/>
    <property type="match status" value="1"/>
</dbReference>
<feature type="compositionally biased region" description="Polar residues" evidence="6">
    <location>
        <begin position="248"/>
        <end position="261"/>
    </location>
</feature>
<reference evidence="8 9" key="1">
    <citation type="journal article" date="2008" name="Nature">
        <title>The Trichoplax genome and the nature of placozoans.</title>
        <authorList>
            <person name="Srivastava M."/>
            <person name="Begovic E."/>
            <person name="Chapman J."/>
            <person name="Putnam N.H."/>
            <person name="Hellsten U."/>
            <person name="Kawashima T."/>
            <person name="Kuo A."/>
            <person name="Mitros T."/>
            <person name="Salamov A."/>
            <person name="Carpenter M.L."/>
            <person name="Signorovitch A.Y."/>
            <person name="Moreno M.A."/>
            <person name="Kamm K."/>
            <person name="Grimwood J."/>
            <person name="Schmutz J."/>
            <person name="Shapiro H."/>
            <person name="Grigoriev I.V."/>
            <person name="Buss L.W."/>
            <person name="Schierwater B."/>
            <person name="Dellaporta S.L."/>
            <person name="Rokhsar D.S."/>
        </authorList>
    </citation>
    <scope>NUCLEOTIDE SEQUENCE [LARGE SCALE GENOMIC DNA]</scope>
    <source>
        <strain evidence="8 9">Grell-BS-1999</strain>
    </source>
</reference>
<keyword evidence="5 7" id="KW-0472">Membrane</keyword>
<feature type="transmembrane region" description="Helical" evidence="7">
    <location>
        <begin position="81"/>
        <end position="106"/>
    </location>
</feature>
<feature type="transmembrane region" description="Helical" evidence="7">
    <location>
        <begin position="20"/>
        <end position="38"/>
    </location>
</feature>
<feature type="region of interest" description="Disordered" evidence="6">
    <location>
        <begin position="171"/>
        <end position="261"/>
    </location>
</feature>
<dbReference type="PANTHER" id="PTHR23320">
    <property type="entry name" value="MEMBRANE-SPANNING 4-DOMAINS SUBFAMILY A MS4A -RELATED"/>
    <property type="match status" value="1"/>
</dbReference>
<dbReference type="RefSeq" id="XP_002113466.1">
    <property type="nucleotide sequence ID" value="XM_002113430.1"/>
</dbReference>
<dbReference type="KEGG" id="tad:TRIADDRAFT_64032"/>
<dbReference type="CTD" id="6755063"/>
<keyword evidence="3 7" id="KW-0812">Transmembrane</keyword>
<evidence type="ECO:0000256" key="1">
    <source>
        <dbReference type="ARBA" id="ARBA00004141"/>
    </source>
</evidence>
<comment type="similarity">
    <text evidence="2">Belongs to the MS4A family.</text>
</comment>
<accession>B3S041</accession>
<feature type="compositionally biased region" description="Low complexity" evidence="6">
    <location>
        <begin position="177"/>
        <end position="232"/>
    </location>
</feature>
<dbReference type="InParanoid" id="B3S041"/>
<evidence type="ECO:0000256" key="6">
    <source>
        <dbReference type="SAM" id="MobiDB-lite"/>
    </source>
</evidence>
<organism evidence="8 9">
    <name type="scientific">Trichoplax adhaerens</name>
    <name type="common">Trichoplax reptans</name>
    <dbReference type="NCBI Taxonomy" id="10228"/>
    <lineage>
        <taxon>Eukaryota</taxon>
        <taxon>Metazoa</taxon>
        <taxon>Placozoa</taxon>
        <taxon>Uniplacotomia</taxon>
        <taxon>Trichoplacea</taxon>
        <taxon>Trichoplacidae</taxon>
        <taxon>Trichoplax</taxon>
    </lineage>
</organism>
<feature type="transmembrane region" description="Helical" evidence="7">
    <location>
        <begin position="118"/>
        <end position="144"/>
    </location>
</feature>
<evidence type="ECO:0000256" key="5">
    <source>
        <dbReference type="ARBA" id="ARBA00023136"/>
    </source>
</evidence>
<sequence>MTNALRPGGFRSVPEHHAALLGTILITNGIISFTVGVLDLSLYTIYAYNYIYVGAPIWSGIIYFIAGILSACSRKTKDIHLVNASFAFSLLTTICALVSTVLLTLGRAQDIHYNNYPLAMVGIAVSVLSFIFGLCGAVVASYGMDCDCCDSSQIPNGQYVYFDNEASQFGQSSSHAQRMQPPQSMQSPQQIQQTRPMQPMQSPQQIQQTRPMQPMQPMQSMQPMQTGSTTQTGLVQHQNEPAMAANSLPISQNDDSQPQIS</sequence>
<keyword evidence="4 7" id="KW-1133">Transmembrane helix</keyword>
<dbReference type="AlphaFoldDB" id="B3S041"/>
<evidence type="ECO:0000256" key="2">
    <source>
        <dbReference type="ARBA" id="ARBA00009565"/>
    </source>
</evidence>
<dbReference type="PhylomeDB" id="B3S041"/>
<evidence type="ECO:0000256" key="4">
    <source>
        <dbReference type="ARBA" id="ARBA00022989"/>
    </source>
</evidence>
<dbReference type="GO" id="GO:0016020">
    <property type="term" value="C:membrane"/>
    <property type="evidence" value="ECO:0007669"/>
    <property type="project" value="UniProtKB-SubCell"/>
</dbReference>
<dbReference type="Proteomes" id="UP000009022">
    <property type="component" value="Unassembled WGS sequence"/>
</dbReference>
<dbReference type="EMBL" id="DS985246">
    <property type="protein sequence ID" value="EDV23940.1"/>
    <property type="molecule type" value="Genomic_DNA"/>
</dbReference>
<dbReference type="InterPro" id="IPR007237">
    <property type="entry name" value="CD20-like"/>
</dbReference>
<gene>
    <name evidence="8" type="ORF">TRIADDRAFT_64032</name>
</gene>
<dbReference type="PANTHER" id="PTHR23320:SF142">
    <property type="entry name" value="MARVEL DOMAIN-CONTAINING PROTEIN"/>
    <property type="match status" value="1"/>
</dbReference>
<name>B3S041_TRIAD</name>
<dbReference type="HOGENOM" id="CLU_1066813_0_0_1"/>
<proteinExistence type="inferred from homology"/>
<dbReference type="FunCoup" id="B3S041">
    <property type="interactions" value="94"/>
</dbReference>
<keyword evidence="9" id="KW-1185">Reference proteome</keyword>
<evidence type="ECO:0000313" key="9">
    <source>
        <dbReference type="Proteomes" id="UP000009022"/>
    </source>
</evidence>
<dbReference type="InterPro" id="IPR030417">
    <property type="entry name" value="MS4A"/>
</dbReference>
<evidence type="ECO:0000256" key="3">
    <source>
        <dbReference type="ARBA" id="ARBA00022692"/>
    </source>
</evidence>
<comment type="subcellular location">
    <subcellularLocation>
        <location evidence="1">Membrane</location>
        <topology evidence="1">Multi-pass membrane protein</topology>
    </subcellularLocation>
</comment>
<feature type="transmembrane region" description="Helical" evidence="7">
    <location>
        <begin position="50"/>
        <end position="69"/>
    </location>
</feature>
<protein>
    <submittedName>
        <fullName evidence="8">Uncharacterized protein</fullName>
    </submittedName>
</protein>
<dbReference type="GeneID" id="6755063"/>
<evidence type="ECO:0000256" key="7">
    <source>
        <dbReference type="SAM" id="Phobius"/>
    </source>
</evidence>
<evidence type="ECO:0000313" key="8">
    <source>
        <dbReference type="EMBL" id="EDV23940.1"/>
    </source>
</evidence>